<feature type="domain" description="4Fe-4S ferredoxin-type" evidence="4">
    <location>
        <begin position="360"/>
        <end position="392"/>
    </location>
</feature>
<gene>
    <name evidence="5" type="primary">dkgB</name>
    <name evidence="5" type="ORF">CSLFYP84_02679</name>
</gene>
<proteinExistence type="predicted"/>
<protein>
    <submittedName>
        <fullName evidence="5">2,5-diketo-D-gluconic acid reductase B</fullName>
        <ecNumber evidence="5">1.1.1.346</ecNumber>
    </submittedName>
</protein>
<dbReference type="InterPro" id="IPR023210">
    <property type="entry name" value="NADP_OxRdtase_dom"/>
</dbReference>
<keyword evidence="1" id="KW-0479">Metal-binding</keyword>
<dbReference type="PROSITE" id="PS51379">
    <property type="entry name" value="4FE4S_FER_2"/>
    <property type="match status" value="1"/>
</dbReference>
<keyword evidence="2" id="KW-0408">Iron</keyword>
<keyword evidence="3" id="KW-0411">Iron-sulfur</keyword>
<dbReference type="InterPro" id="IPR020471">
    <property type="entry name" value="AKR"/>
</dbReference>
<dbReference type="GO" id="GO:0016491">
    <property type="term" value="F:oxidoreductase activity"/>
    <property type="evidence" value="ECO:0007669"/>
    <property type="project" value="UniProtKB-KW"/>
</dbReference>
<evidence type="ECO:0000256" key="3">
    <source>
        <dbReference type="ARBA" id="ARBA00023014"/>
    </source>
</evidence>
<dbReference type="AlphaFoldDB" id="A0A6N3FU40"/>
<dbReference type="EC" id="1.1.1.346" evidence="5"/>
<keyword evidence="5" id="KW-0560">Oxidoreductase</keyword>
<dbReference type="SUPFAM" id="SSF54862">
    <property type="entry name" value="4Fe-4S ferredoxins"/>
    <property type="match status" value="1"/>
</dbReference>
<reference evidence="5" key="1">
    <citation type="submission" date="2019-11" db="EMBL/GenBank/DDBJ databases">
        <authorList>
            <person name="Feng L."/>
        </authorList>
    </citation>
    <scope>NUCLEOTIDE SEQUENCE</scope>
    <source>
        <strain evidence="5">CsymbiosumLFYP84</strain>
    </source>
</reference>
<dbReference type="PRINTS" id="PR00069">
    <property type="entry name" value="ALDKETRDTASE"/>
</dbReference>
<accession>A0A6N3FU40</accession>
<dbReference type="CDD" id="cd19100">
    <property type="entry name" value="AKR_unchar"/>
    <property type="match status" value="1"/>
</dbReference>
<dbReference type="PROSITE" id="PS00198">
    <property type="entry name" value="4FE4S_FER_1"/>
    <property type="match status" value="1"/>
</dbReference>
<dbReference type="RefSeq" id="WP_156684737.1">
    <property type="nucleotide sequence ID" value="NZ_BAABZD010000003.1"/>
</dbReference>
<dbReference type="InterPro" id="IPR053135">
    <property type="entry name" value="AKR2_Oxidoreductase"/>
</dbReference>
<dbReference type="PANTHER" id="PTHR43312:SF1">
    <property type="entry name" value="NADP-DEPENDENT OXIDOREDUCTASE DOMAIN-CONTAINING PROTEIN"/>
    <property type="match status" value="1"/>
</dbReference>
<dbReference type="SUPFAM" id="SSF51430">
    <property type="entry name" value="NAD(P)-linked oxidoreductase"/>
    <property type="match status" value="1"/>
</dbReference>
<dbReference type="GO" id="GO:0051536">
    <property type="term" value="F:iron-sulfur cluster binding"/>
    <property type="evidence" value="ECO:0007669"/>
    <property type="project" value="UniProtKB-KW"/>
</dbReference>
<name>A0A6N3FU40_CLOSY</name>
<dbReference type="EMBL" id="CACRUA010000029">
    <property type="protein sequence ID" value="VYU55169.1"/>
    <property type="molecule type" value="Genomic_DNA"/>
</dbReference>
<evidence type="ECO:0000256" key="2">
    <source>
        <dbReference type="ARBA" id="ARBA00023004"/>
    </source>
</evidence>
<dbReference type="GO" id="GO:0046872">
    <property type="term" value="F:metal ion binding"/>
    <property type="evidence" value="ECO:0007669"/>
    <property type="project" value="UniProtKB-KW"/>
</dbReference>
<evidence type="ECO:0000259" key="4">
    <source>
        <dbReference type="PROSITE" id="PS51379"/>
    </source>
</evidence>
<dbReference type="InterPro" id="IPR036812">
    <property type="entry name" value="NAD(P)_OxRdtase_dom_sf"/>
</dbReference>
<dbReference type="InterPro" id="IPR017900">
    <property type="entry name" value="4Fe4S_Fe_S_CS"/>
</dbReference>
<dbReference type="Gene3D" id="3.20.20.100">
    <property type="entry name" value="NADP-dependent oxidoreductase domain"/>
    <property type="match status" value="1"/>
</dbReference>
<organism evidence="5">
    <name type="scientific">Clostridium symbiosum</name>
    <name type="common">Bacteroides symbiosus</name>
    <dbReference type="NCBI Taxonomy" id="1512"/>
    <lineage>
        <taxon>Bacteria</taxon>
        <taxon>Bacillati</taxon>
        <taxon>Bacillota</taxon>
        <taxon>Clostridia</taxon>
        <taxon>Lachnospirales</taxon>
        <taxon>Lachnospiraceae</taxon>
        <taxon>Otoolea</taxon>
    </lineage>
</organism>
<sequence length="408" mass="46172">MTFKELYLSGQVEFEEIDRFISRWNNSDDERTLAKYLGLNAEEEDVWIDDSDEALQDMLDSYEKVAGTPVTLGRTGIIVNKNGFGALPMQRVSMEAARALLRKAYDAGIRFFDTARDYTDSEEKIGLALSGVRDKIYIATKTSAKTVDKFWQDLDISLHNLKTDYVDIYQFHNPAFCPKPGDGSGLYEAMLKAREQGMIRYIGITNHRMAVAEEAVESGLYDTLQFPFNYLSTERELALAESCRKQNMGFIAMKGLSGGLITDSAVIYAWMLSHENVLPIWGVQREAELDEFISYIDNPPELTDERNAVIEKDRKELAGSFCRACGYCLPCPSGIEINLCARMSLLLRRMPPDDFLTEEGQAKMKKIEDCVHCGQCRAKCPYGLDTPTLLEENYKDYKEVLAGKTVRN</sequence>
<dbReference type="InterPro" id="IPR017896">
    <property type="entry name" value="4Fe4S_Fe-S-bd"/>
</dbReference>
<evidence type="ECO:0000256" key="1">
    <source>
        <dbReference type="ARBA" id="ARBA00022723"/>
    </source>
</evidence>
<dbReference type="Pfam" id="PF00248">
    <property type="entry name" value="Aldo_ket_red"/>
    <property type="match status" value="1"/>
</dbReference>
<evidence type="ECO:0000313" key="5">
    <source>
        <dbReference type="EMBL" id="VYU55169.1"/>
    </source>
</evidence>
<dbReference type="Pfam" id="PF13534">
    <property type="entry name" value="Fer4_17"/>
    <property type="match status" value="1"/>
</dbReference>
<dbReference type="PANTHER" id="PTHR43312">
    <property type="entry name" value="D-THREO-ALDOSE 1-DEHYDROGENASE"/>
    <property type="match status" value="1"/>
</dbReference>